<gene>
    <name evidence="12" type="ORF">BON30_40940</name>
</gene>
<evidence type="ECO:0000313" key="13">
    <source>
        <dbReference type="Proteomes" id="UP000182229"/>
    </source>
</evidence>
<dbReference type="Proteomes" id="UP000182229">
    <property type="component" value="Unassembled WGS sequence"/>
</dbReference>
<feature type="transmembrane region" description="Helical" evidence="10">
    <location>
        <begin position="96"/>
        <end position="118"/>
    </location>
</feature>
<feature type="transmembrane region" description="Helical" evidence="10">
    <location>
        <begin position="241"/>
        <end position="264"/>
    </location>
</feature>
<evidence type="ECO:0000256" key="4">
    <source>
        <dbReference type="ARBA" id="ARBA00022692"/>
    </source>
</evidence>
<accession>A0A1L9AY61</accession>
<dbReference type="AlphaFoldDB" id="A0A1L9AY61"/>
<evidence type="ECO:0000256" key="1">
    <source>
        <dbReference type="ARBA" id="ARBA00004141"/>
    </source>
</evidence>
<dbReference type="STRING" id="83449.BON30_40940"/>
<keyword evidence="4 10" id="KW-0812">Transmembrane</keyword>
<dbReference type="GO" id="GO:0006814">
    <property type="term" value="P:sodium ion transport"/>
    <property type="evidence" value="ECO:0007669"/>
    <property type="project" value="UniProtKB-KW"/>
</dbReference>
<feature type="domain" description="Cation/H+ exchanger transmembrane" evidence="11">
    <location>
        <begin position="16"/>
        <end position="399"/>
    </location>
</feature>
<dbReference type="InterPro" id="IPR038770">
    <property type="entry name" value="Na+/solute_symporter_sf"/>
</dbReference>
<evidence type="ECO:0000259" key="11">
    <source>
        <dbReference type="Pfam" id="PF00999"/>
    </source>
</evidence>
<dbReference type="EMBL" id="MPIN01000016">
    <property type="protein sequence ID" value="OJH34951.1"/>
    <property type="molecule type" value="Genomic_DNA"/>
</dbReference>
<feature type="transmembrane region" description="Helical" evidence="10">
    <location>
        <begin position="199"/>
        <end position="221"/>
    </location>
</feature>
<dbReference type="GO" id="GO:0015297">
    <property type="term" value="F:antiporter activity"/>
    <property type="evidence" value="ECO:0007669"/>
    <property type="project" value="UniProtKB-KW"/>
</dbReference>
<evidence type="ECO:0000256" key="8">
    <source>
        <dbReference type="ARBA" id="ARBA00023136"/>
    </source>
</evidence>
<feature type="transmembrane region" description="Helical" evidence="10">
    <location>
        <begin position="33"/>
        <end position="55"/>
    </location>
</feature>
<dbReference type="GO" id="GO:0016020">
    <property type="term" value="C:membrane"/>
    <property type="evidence" value="ECO:0007669"/>
    <property type="project" value="UniProtKB-SubCell"/>
</dbReference>
<evidence type="ECO:0000256" key="9">
    <source>
        <dbReference type="ARBA" id="ARBA00023201"/>
    </source>
</evidence>
<proteinExistence type="predicted"/>
<dbReference type="PANTHER" id="PTHR43562:SF3">
    <property type="entry name" value="SODIUM ION_PROTON EXCHANGER (EUROFUNG)"/>
    <property type="match status" value="1"/>
</dbReference>
<dbReference type="InterPro" id="IPR006153">
    <property type="entry name" value="Cation/H_exchanger_TM"/>
</dbReference>
<keyword evidence="13" id="KW-1185">Reference proteome</keyword>
<comment type="subcellular location">
    <subcellularLocation>
        <location evidence="1">Membrane</location>
        <topology evidence="1">Multi-pass membrane protein</topology>
    </subcellularLocation>
</comment>
<evidence type="ECO:0000256" key="2">
    <source>
        <dbReference type="ARBA" id="ARBA00022448"/>
    </source>
</evidence>
<organism evidence="12 13">
    <name type="scientific">Cystobacter ferrugineus</name>
    <dbReference type="NCBI Taxonomy" id="83449"/>
    <lineage>
        <taxon>Bacteria</taxon>
        <taxon>Pseudomonadati</taxon>
        <taxon>Myxococcota</taxon>
        <taxon>Myxococcia</taxon>
        <taxon>Myxococcales</taxon>
        <taxon>Cystobacterineae</taxon>
        <taxon>Archangiaceae</taxon>
        <taxon>Cystobacter</taxon>
    </lineage>
</organism>
<evidence type="ECO:0000313" key="12">
    <source>
        <dbReference type="EMBL" id="OJH34951.1"/>
    </source>
</evidence>
<dbReference type="OrthoDB" id="9793589at2"/>
<feature type="transmembrane region" description="Helical" evidence="10">
    <location>
        <begin position="67"/>
        <end position="84"/>
    </location>
</feature>
<keyword evidence="6" id="KW-0915">Sodium</keyword>
<sequence>MPKPESLVLFLFVLLLLAHLLGALCVRLRQPRVVGEILAGVLAGPVLLGHLEFFPRPGTQHLPVLDFLYSFGLLMLMFLSGAGIHSLFHPDDRRQIAWLTSFGTVLPFIIATALGMSLPLDAFLGPAGHPVALLLIIGISVSITSIPVISRIFQDLQVMHTRFARLVLGVAVVEDIALWAGLAGALSLARASTLPWSDIARHIGVTLIYMALGLFLVPRVLQGLRAARWNPLARMSPVTHVVLLLLVYAAVADLLDINKVFAGFLAGLAASRSSSFTPETLDSIAGLSNALFIPLYFALVGYKLSLINALSPGMLCAFLVVACIIKLAAVGLGARLAGFPPLDALNLAVATNARGGPGIAVASVAFDAGIISPAFYTTLVAVAVLTSQAAGAWLDAVLRRGLPLLSGMPGSEVAAASAPSSARKNVPSGQEGTTARIPGVARDFVAPTLMQGDTKGHQG</sequence>
<feature type="transmembrane region" description="Helical" evidence="10">
    <location>
        <begin position="165"/>
        <end position="187"/>
    </location>
</feature>
<keyword evidence="2" id="KW-0813">Transport</keyword>
<evidence type="ECO:0000256" key="5">
    <source>
        <dbReference type="ARBA" id="ARBA00022989"/>
    </source>
</evidence>
<keyword evidence="9" id="KW-0739">Sodium transport</keyword>
<feature type="transmembrane region" description="Helical" evidence="10">
    <location>
        <begin position="6"/>
        <end position="26"/>
    </location>
</feature>
<dbReference type="RefSeq" id="WP_071904005.1">
    <property type="nucleotide sequence ID" value="NZ_MPIN01000016.1"/>
</dbReference>
<keyword evidence="5 10" id="KW-1133">Transmembrane helix</keyword>
<keyword evidence="8 10" id="KW-0472">Membrane</keyword>
<dbReference type="Pfam" id="PF00999">
    <property type="entry name" value="Na_H_Exchanger"/>
    <property type="match status" value="1"/>
</dbReference>
<feature type="transmembrane region" description="Helical" evidence="10">
    <location>
        <begin position="284"/>
        <end position="302"/>
    </location>
</feature>
<feature type="transmembrane region" description="Helical" evidence="10">
    <location>
        <begin position="130"/>
        <end position="153"/>
    </location>
</feature>
<comment type="caution">
    <text evidence="12">The sequence shown here is derived from an EMBL/GenBank/DDBJ whole genome shotgun (WGS) entry which is preliminary data.</text>
</comment>
<keyword evidence="3" id="KW-0050">Antiport</keyword>
<feature type="transmembrane region" description="Helical" evidence="10">
    <location>
        <begin position="314"/>
        <end position="337"/>
    </location>
</feature>
<protein>
    <recommendedName>
        <fullName evidence="11">Cation/H+ exchanger transmembrane domain-containing protein</fullName>
    </recommendedName>
</protein>
<name>A0A1L9AY61_9BACT</name>
<evidence type="ECO:0000256" key="7">
    <source>
        <dbReference type="ARBA" id="ARBA00023065"/>
    </source>
</evidence>
<keyword evidence="7" id="KW-0406">Ion transport</keyword>
<evidence type="ECO:0000256" key="3">
    <source>
        <dbReference type="ARBA" id="ARBA00022449"/>
    </source>
</evidence>
<reference evidence="12 13" key="2">
    <citation type="submission" date="2016-12" db="EMBL/GenBank/DDBJ databases">
        <title>Draft Genome Sequence of Cystobacter ferrugineus Strain Cbfe23.</title>
        <authorList>
            <person name="Akbar S."/>
            <person name="Dowd S.E."/>
            <person name="Stevens D.C."/>
        </authorList>
    </citation>
    <scope>NUCLEOTIDE SEQUENCE [LARGE SCALE GENOMIC DNA]</scope>
    <source>
        <strain evidence="12 13">Cbfe23</strain>
    </source>
</reference>
<dbReference type="PANTHER" id="PTHR43562">
    <property type="entry name" value="NAPA-TYPE SODIUM/HYDROGEN ANTIPORTER"/>
    <property type="match status" value="1"/>
</dbReference>
<feature type="transmembrane region" description="Helical" evidence="10">
    <location>
        <begin position="374"/>
        <end position="398"/>
    </location>
</feature>
<dbReference type="GO" id="GO:1902600">
    <property type="term" value="P:proton transmembrane transport"/>
    <property type="evidence" value="ECO:0007669"/>
    <property type="project" value="InterPro"/>
</dbReference>
<evidence type="ECO:0000256" key="6">
    <source>
        <dbReference type="ARBA" id="ARBA00023053"/>
    </source>
</evidence>
<dbReference type="Gene3D" id="1.20.1530.20">
    <property type="match status" value="1"/>
</dbReference>
<evidence type="ECO:0000256" key="10">
    <source>
        <dbReference type="SAM" id="Phobius"/>
    </source>
</evidence>
<reference evidence="13" key="1">
    <citation type="submission" date="2016-11" db="EMBL/GenBank/DDBJ databases">
        <authorList>
            <person name="Shukria A."/>
            <person name="Stevens D.C."/>
        </authorList>
    </citation>
    <scope>NUCLEOTIDE SEQUENCE [LARGE SCALE GENOMIC DNA]</scope>
    <source>
        <strain evidence="13">Cbfe23</strain>
    </source>
</reference>